<dbReference type="EMBL" id="JAVHJV010000002">
    <property type="protein sequence ID" value="KAK5944729.1"/>
    <property type="molecule type" value="Genomic_DNA"/>
</dbReference>
<dbReference type="Pfam" id="PF07110">
    <property type="entry name" value="EthD"/>
    <property type="match status" value="1"/>
</dbReference>
<organism evidence="3 4">
    <name type="scientific">Knufia obscura</name>
    <dbReference type="NCBI Taxonomy" id="1635080"/>
    <lineage>
        <taxon>Eukaryota</taxon>
        <taxon>Fungi</taxon>
        <taxon>Dikarya</taxon>
        <taxon>Ascomycota</taxon>
        <taxon>Pezizomycotina</taxon>
        <taxon>Eurotiomycetes</taxon>
        <taxon>Chaetothyriomycetidae</taxon>
        <taxon>Chaetothyriales</taxon>
        <taxon>Trichomeriaceae</taxon>
        <taxon>Knufia</taxon>
    </lineage>
</organism>
<accession>A0ABR0RVW1</accession>
<dbReference type="RefSeq" id="XP_064732819.1">
    <property type="nucleotide sequence ID" value="XM_064870366.1"/>
</dbReference>
<proteinExistence type="inferred from homology"/>
<protein>
    <recommendedName>
        <fullName evidence="2">EthD domain-containing protein</fullName>
    </recommendedName>
</protein>
<sequence>MANLPPTTTGKPAESAQSKGLIRVTILTYRNPKLSEDEFHTHWSKIHSAKASFHLAKFGVISYRQYHTPSSLRNSLISQLPSLGKTESSVADYDGFVELIMPELACYEAALSDKDGYYRDVIAVDEAGFADMERSRVTVGWVQGYVEGGEVVEVEHREGYRDA</sequence>
<evidence type="ECO:0000313" key="3">
    <source>
        <dbReference type="EMBL" id="KAK5944729.1"/>
    </source>
</evidence>
<dbReference type="Gene3D" id="3.30.70.100">
    <property type="match status" value="1"/>
</dbReference>
<evidence type="ECO:0000256" key="1">
    <source>
        <dbReference type="ARBA" id="ARBA00005986"/>
    </source>
</evidence>
<name>A0ABR0RVW1_9EURO</name>
<dbReference type="InterPro" id="IPR011008">
    <property type="entry name" value="Dimeric_a/b-barrel"/>
</dbReference>
<dbReference type="Proteomes" id="UP001334248">
    <property type="component" value="Unassembled WGS sequence"/>
</dbReference>
<dbReference type="SUPFAM" id="SSF54909">
    <property type="entry name" value="Dimeric alpha+beta barrel"/>
    <property type="match status" value="1"/>
</dbReference>
<dbReference type="GeneID" id="89995378"/>
<comment type="caution">
    <text evidence="3">The sequence shown here is derived from an EMBL/GenBank/DDBJ whole genome shotgun (WGS) entry which is preliminary data.</text>
</comment>
<reference evidence="3 4" key="1">
    <citation type="journal article" date="2023" name="Res Sq">
        <title>Genomic and morphological characterization of Knufia obscura isolated from the Mars 2020 spacecraft assembly facility.</title>
        <authorList>
            <person name="Chander A.M."/>
            <person name="Teixeira M.M."/>
            <person name="Singh N.K."/>
            <person name="Williams M.P."/>
            <person name="Parker C.W."/>
            <person name="Leo P."/>
            <person name="Stajich J.E."/>
            <person name="Torok T."/>
            <person name="Tighe S."/>
            <person name="Mason C.E."/>
            <person name="Venkateswaran K."/>
        </authorList>
    </citation>
    <scope>NUCLEOTIDE SEQUENCE [LARGE SCALE GENOMIC DNA]</scope>
    <source>
        <strain evidence="3 4">CCFEE 5817</strain>
    </source>
</reference>
<feature type="domain" description="EthD" evidence="2">
    <location>
        <begin position="32"/>
        <end position="132"/>
    </location>
</feature>
<gene>
    <name evidence="3" type="ORF">PMZ80_001929</name>
</gene>
<dbReference type="InterPro" id="IPR009799">
    <property type="entry name" value="EthD_dom"/>
</dbReference>
<comment type="similarity">
    <text evidence="1">Belongs to the tpcK family.</text>
</comment>
<evidence type="ECO:0000313" key="4">
    <source>
        <dbReference type="Proteomes" id="UP001334248"/>
    </source>
</evidence>
<keyword evidence="4" id="KW-1185">Reference proteome</keyword>
<evidence type="ECO:0000259" key="2">
    <source>
        <dbReference type="Pfam" id="PF07110"/>
    </source>
</evidence>